<dbReference type="InParanoid" id="A0A251SIU0"/>
<accession>A0A251SIU0</accession>
<dbReference type="AlphaFoldDB" id="A0A251SIU0"/>
<reference evidence="1" key="3">
    <citation type="submission" date="2020-06" db="EMBL/GenBank/DDBJ databases">
        <title>Helianthus annuus Genome sequencing and assembly Release 2.</title>
        <authorList>
            <person name="Gouzy J."/>
            <person name="Langlade N."/>
            <person name="Munos S."/>
        </authorList>
    </citation>
    <scope>NUCLEOTIDE SEQUENCE</scope>
    <source>
        <tissue evidence="1">Leaves</tissue>
    </source>
</reference>
<name>A0A251SIU0_HELAN</name>
<evidence type="ECO:0000313" key="3">
    <source>
        <dbReference type="Proteomes" id="UP000215914"/>
    </source>
</evidence>
<gene>
    <name evidence="2" type="ORF">HannXRQ_Chr14g0449001</name>
    <name evidence="1" type="ORF">HanXRQr2_Chr14g0651221</name>
</gene>
<reference evidence="2" key="2">
    <citation type="submission" date="2017-02" db="EMBL/GenBank/DDBJ databases">
        <title>Sunflower complete genome.</title>
        <authorList>
            <person name="Langlade N."/>
            <person name="Munos S."/>
        </authorList>
    </citation>
    <scope>NUCLEOTIDE SEQUENCE [LARGE SCALE GENOMIC DNA]</scope>
    <source>
        <tissue evidence="2">Leaves</tissue>
    </source>
</reference>
<dbReference type="PANTHER" id="PTHR48462:SF1">
    <property type="entry name" value="PROTEIN, PUTATIVE-RELATED"/>
    <property type="match status" value="1"/>
</dbReference>
<organism evidence="2 3">
    <name type="scientific">Helianthus annuus</name>
    <name type="common">Common sunflower</name>
    <dbReference type="NCBI Taxonomy" id="4232"/>
    <lineage>
        <taxon>Eukaryota</taxon>
        <taxon>Viridiplantae</taxon>
        <taxon>Streptophyta</taxon>
        <taxon>Embryophyta</taxon>
        <taxon>Tracheophyta</taxon>
        <taxon>Spermatophyta</taxon>
        <taxon>Magnoliopsida</taxon>
        <taxon>eudicotyledons</taxon>
        <taxon>Gunneridae</taxon>
        <taxon>Pentapetalae</taxon>
        <taxon>asterids</taxon>
        <taxon>campanulids</taxon>
        <taxon>Asterales</taxon>
        <taxon>Asteraceae</taxon>
        <taxon>Asteroideae</taxon>
        <taxon>Heliantheae alliance</taxon>
        <taxon>Heliantheae</taxon>
        <taxon>Helianthus</taxon>
    </lineage>
</organism>
<reference evidence="1 3" key="1">
    <citation type="journal article" date="2017" name="Nature">
        <title>The sunflower genome provides insights into oil metabolism, flowering and Asterid evolution.</title>
        <authorList>
            <person name="Badouin H."/>
            <person name="Gouzy J."/>
            <person name="Grassa C.J."/>
            <person name="Murat F."/>
            <person name="Staton S.E."/>
            <person name="Cottret L."/>
            <person name="Lelandais-Briere C."/>
            <person name="Owens G.L."/>
            <person name="Carrere S."/>
            <person name="Mayjonade B."/>
            <person name="Legrand L."/>
            <person name="Gill N."/>
            <person name="Kane N.C."/>
            <person name="Bowers J.E."/>
            <person name="Hubner S."/>
            <person name="Bellec A."/>
            <person name="Berard A."/>
            <person name="Berges H."/>
            <person name="Blanchet N."/>
            <person name="Boniface M.C."/>
            <person name="Brunel D."/>
            <person name="Catrice O."/>
            <person name="Chaidir N."/>
            <person name="Claudel C."/>
            <person name="Donnadieu C."/>
            <person name="Faraut T."/>
            <person name="Fievet G."/>
            <person name="Helmstetter N."/>
            <person name="King M."/>
            <person name="Knapp S.J."/>
            <person name="Lai Z."/>
            <person name="Le Paslier M.C."/>
            <person name="Lippi Y."/>
            <person name="Lorenzon L."/>
            <person name="Mandel J.R."/>
            <person name="Marage G."/>
            <person name="Marchand G."/>
            <person name="Marquand E."/>
            <person name="Bret-Mestries E."/>
            <person name="Morien E."/>
            <person name="Nambeesan S."/>
            <person name="Nguyen T."/>
            <person name="Pegot-Espagnet P."/>
            <person name="Pouilly N."/>
            <person name="Raftis F."/>
            <person name="Sallet E."/>
            <person name="Schiex T."/>
            <person name="Thomas J."/>
            <person name="Vandecasteele C."/>
            <person name="Vares D."/>
            <person name="Vear F."/>
            <person name="Vautrin S."/>
            <person name="Crespi M."/>
            <person name="Mangin B."/>
            <person name="Burke J.M."/>
            <person name="Salse J."/>
            <person name="Munos S."/>
            <person name="Vincourt P."/>
            <person name="Rieseberg L.H."/>
            <person name="Langlade N.B."/>
        </authorList>
    </citation>
    <scope>NUCLEOTIDE SEQUENCE [LARGE SCALE GENOMIC DNA]</scope>
    <source>
        <strain evidence="3">cv. SF193</strain>
        <tissue evidence="1">Leaves</tissue>
    </source>
</reference>
<dbReference type="Gramene" id="mRNA:HanXRQr2_Chr14g0651221">
    <property type="protein sequence ID" value="CDS:HanXRQr2_Chr14g0651221.1"/>
    <property type="gene ID" value="HanXRQr2_Chr14g0651221"/>
</dbReference>
<dbReference type="EMBL" id="CM007903">
    <property type="protein sequence ID" value="OTF98749.1"/>
    <property type="molecule type" value="Genomic_DNA"/>
</dbReference>
<protein>
    <submittedName>
        <fullName evidence="2">Uncharacterized protein</fullName>
    </submittedName>
</protein>
<proteinExistence type="predicted"/>
<dbReference type="PANTHER" id="PTHR48462">
    <property type="entry name" value="PROTEIN, PUTATIVE-RELATED"/>
    <property type="match status" value="1"/>
</dbReference>
<keyword evidence="3" id="KW-1185">Reference proteome</keyword>
<evidence type="ECO:0000313" key="2">
    <source>
        <dbReference type="EMBL" id="OTF98749.1"/>
    </source>
</evidence>
<sequence length="444" mass="48803">MGKPLGFMWVMTVLGRPRGSSRGILWGLFCSPSSCTPSHNVYETVAPSPSTRGIWMMVLLWEKTSEVAKALAIIQSEGPPLGLRLNINKTEVYWPSCNGEKLEASLFPKEIGRPTGGVRLLGGAVSQDPSFISALATRRASRAVDLMSSLSQLRDPQSELLLLRSCMGVAKLLFGLRTCQPVFVKEAVSLFDKGLRGAIEDIVVCGGPFFGDLQWRVASLPCKMGGLGLLSAMDVSIYGFVASRAQSWGLQDHILRESGVVGMDGDYDMALGELHRHLPDLDIGGFANRDTAPPKTQKTLASALFCRIAQNIGSDFCTTPRQNAVLECLRGPHAQDFLSVIPIEGLGQKMSAVEYRAILKYRLMIPMFPDDEQCPICRKACLDQFGEHALHCKELPGFKYRHDWVRDVLGDILKRAGISVKKEAPVNFLTDPREGRSTFAPRMF</sequence>
<evidence type="ECO:0000313" key="1">
    <source>
        <dbReference type="EMBL" id="KAF5769694.1"/>
    </source>
</evidence>
<dbReference type="EMBL" id="MNCJ02000329">
    <property type="protein sequence ID" value="KAF5769694.1"/>
    <property type="molecule type" value="Genomic_DNA"/>
</dbReference>
<dbReference type="Proteomes" id="UP000215914">
    <property type="component" value="Chromosome 14"/>
</dbReference>